<sequence>MESKRIDLPGGYALVRTSFGWDIYHNKTRLNAYGYLSPNTGVRFAAAMNTRPPEDAKDAQPAVRQTDAEIARLREALAKAYDVLASIGSVTMTDARNHGPDYWLERCVTDAHKAAKEIEKFASAPALAALGEEGKCLTLAT</sequence>
<organism evidence="1 2">
    <name type="scientific">Jiella pelagia</name>
    <dbReference type="NCBI Taxonomy" id="2986949"/>
    <lineage>
        <taxon>Bacteria</taxon>
        <taxon>Pseudomonadati</taxon>
        <taxon>Pseudomonadota</taxon>
        <taxon>Alphaproteobacteria</taxon>
        <taxon>Hyphomicrobiales</taxon>
        <taxon>Aurantimonadaceae</taxon>
        <taxon>Jiella</taxon>
    </lineage>
</organism>
<keyword evidence="2" id="KW-1185">Reference proteome</keyword>
<reference evidence="1" key="1">
    <citation type="submission" date="2022-12" db="EMBL/GenBank/DDBJ databases">
        <title>Jiella pelagia sp. nov., isolated from phosphonate enriched culture of Northwest Pacific surface seawater.</title>
        <authorList>
            <person name="Shin D.Y."/>
            <person name="Hwang C.Y."/>
        </authorList>
    </citation>
    <scope>NUCLEOTIDE SEQUENCE</scope>
    <source>
        <strain evidence="1">HL-NP1</strain>
    </source>
</reference>
<proteinExistence type="predicted"/>
<dbReference type="Proteomes" id="UP001164020">
    <property type="component" value="Chromosome"/>
</dbReference>
<accession>A0ABY7BZW2</accession>
<gene>
    <name evidence="1" type="ORF">OH818_01595</name>
</gene>
<evidence type="ECO:0000313" key="1">
    <source>
        <dbReference type="EMBL" id="WAP69056.1"/>
    </source>
</evidence>
<evidence type="ECO:0000313" key="2">
    <source>
        <dbReference type="Proteomes" id="UP001164020"/>
    </source>
</evidence>
<dbReference type="RefSeq" id="WP_268881493.1">
    <property type="nucleotide sequence ID" value="NZ_CP114029.1"/>
</dbReference>
<protein>
    <submittedName>
        <fullName evidence="1">Uncharacterized protein</fullName>
    </submittedName>
</protein>
<dbReference type="EMBL" id="CP114029">
    <property type="protein sequence ID" value="WAP69056.1"/>
    <property type="molecule type" value="Genomic_DNA"/>
</dbReference>
<name>A0ABY7BZW2_9HYPH</name>